<evidence type="ECO:0008006" key="4">
    <source>
        <dbReference type="Google" id="ProtNLM"/>
    </source>
</evidence>
<feature type="signal peptide" evidence="1">
    <location>
        <begin position="1"/>
        <end position="27"/>
    </location>
</feature>
<sequence>MSHTTTRRGTPVIRALAALMTVLVLTAGGSSAPSAGTHRFSPQVMHTGVGPTGYRVAFHFKDSDAERVQIKGEWYFADPYELSALTTDDGTALETPGTLPAHWQPGDIPVAYPNSPAANWPVVDMKKGRDGVWTYSTPLPSGVFTYSFYVDCADDTQATCTAVSDPANPPWNEKGGKISGTTERTSQVYVPSDPSYGTVDYAWQGPGPTGEHGTLTHVTYPAPTSVSPPGENHLSVYTPPGYDSGRAKPYPTLYLFSGDATEMDWSTQGDAGHILDNLIATGQIPPMVVVMPNTAGFPDSTGYASFDRNLTDTIVPYVESRYRVSTAATDRAAAGLGYGASLTNSLLFGHTAEFGSYGVFSPGRRGNYTLPDAASVTGTQVAALRQARVYVGGGWQDPSHDYHAGEISLLTGLGVPVVPGFVNGGHSWFAWRLNLEGFLTSTAFFPPTAG</sequence>
<dbReference type="InterPro" id="IPR000801">
    <property type="entry name" value="Esterase-like"/>
</dbReference>
<keyword evidence="1" id="KW-0732">Signal</keyword>
<name>A0A6M4WLL6_9ACTN</name>
<proteinExistence type="predicted"/>
<evidence type="ECO:0000313" key="3">
    <source>
        <dbReference type="Proteomes" id="UP000502665"/>
    </source>
</evidence>
<accession>A0A6M4WLL6</accession>
<evidence type="ECO:0000313" key="2">
    <source>
        <dbReference type="EMBL" id="QJT00115.1"/>
    </source>
</evidence>
<dbReference type="Proteomes" id="UP000502665">
    <property type="component" value="Chromosome"/>
</dbReference>
<dbReference type="Gene3D" id="3.40.50.1820">
    <property type="entry name" value="alpha/beta hydrolase"/>
    <property type="match status" value="1"/>
</dbReference>
<gene>
    <name evidence="2" type="ORF">G9272_07310</name>
</gene>
<evidence type="ECO:0000256" key="1">
    <source>
        <dbReference type="SAM" id="SignalP"/>
    </source>
</evidence>
<dbReference type="SUPFAM" id="SSF53474">
    <property type="entry name" value="alpha/beta-Hydrolases"/>
    <property type="match status" value="1"/>
</dbReference>
<dbReference type="RefSeq" id="WP_171395767.1">
    <property type="nucleotide sequence ID" value="NZ_CP049838.1"/>
</dbReference>
<feature type="chain" id="PRO_5038514547" description="Esterase" evidence="1">
    <location>
        <begin position="28"/>
        <end position="450"/>
    </location>
</feature>
<protein>
    <recommendedName>
        <fullName evidence="4">Esterase</fullName>
    </recommendedName>
</protein>
<dbReference type="EMBL" id="CP049838">
    <property type="protein sequence ID" value="QJT00115.1"/>
    <property type="molecule type" value="Genomic_DNA"/>
</dbReference>
<dbReference type="InterPro" id="IPR029058">
    <property type="entry name" value="AB_hydrolase_fold"/>
</dbReference>
<dbReference type="Pfam" id="PF00756">
    <property type="entry name" value="Esterase"/>
    <property type="match status" value="1"/>
</dbReference>
<dbReference type="AlphaFoldDB" id="A0A6M4WLL6"/>
<dbReference type="InterPro" id="IPR050583">
    <property type="entry name" value="Mycobacterial_A85_antigen"/>
</dbReference>
<reference evidence="2" key="1">
    <citation type="submission" date="2020-03" db="EMBL/GenBank/DDBJ databases">
        <title>Molecular networking-based the target discovery of potent antiproliferative macrolactams: 5/6/7/16 polycyclic ansamycins and glycosylated trienomycin from Streptomyces cacaoi subsp. asoensis.</title>
        <authorList>
            <person name="Liu L.-L."/>
        </authorList>
    </citation>
    <scope>NUCLEOTIDE SEQUENCE [LARGE SCALE GENOMIC DNA]</scope>
    <source>
        <strain evidence="2">H2S5</strain>
    </source>
</reference>
<keyword evidence="3" id="KW-1185">Reference proteome</keyword>
<organism evidence="2 3">
    <name type="scientific">Streptomyces asoensis</name>
    <dbReference type="NCBI Taxonomy" id="249586"/>
    <lineage>
        <taxon>Bacteria</taxon>
        <taxon>Bacillati</taxon>
        <taxon>Actinomycetota</taxon>
        <taxon>Actinomycetes</taxon>
        <taxon>Kitasatosporales</taxon>
        <taxon>Streptomycetaceae</taxon>
        <taxon>Streptomyces</taxon>
    </lineage>
</organism>
<dbReference type="PANTHER" id="PTHR48098">
    <property type="entry name" value="ENTEROCHELIN ESTERASE-RELATED"/>
    <property type="match status" value="1"/>
</dbReference>